<dbReference type="Proteomes" id="UP000282211">
    <property type="component" value="Unassembled WGS sequence"/>
</dbReference>
<evidence type="ECO:0000313" key="2">
    <source>
        <dbReference type="Proteomes" id="UP000282211"/>
    </source>
</evidence>
<keyword evidence="2" id="KW-1185">Reference proteome</keyword>
<dbReference type="EMBL" id="RBII01000001">
    <property type="protein sequence ID" value="RKQ71318.1"/>
    <property type="molecule type" value="Genomic_DNA"/>
</dbReference>
<dbReference type="AlphaFoldDB" id="A0A420WJY7"/>
<gene>
    <name evidence="1" type="ORF">DES40_0631</name>
</gene>
<dbReference type="InParanoid" id="A0A420WJY7"/>
<dbReference type="RefSeq" id="WP_121099102.1">
    <property type="nucleotide sequence ID" value="NZ_RBII01000001.1"/>
</dbReference>
<dbReference type="Pfam" id="PF20420">
    <property type="entry name" value="DUF6702"/>
    <property type="match status" value="1"/>
</dbReference>
<dbReference type="OrthoDB" id="5741133at2"/>
<sequence>MLNSNFLLTACTRRTTLTGLASLSCSSLGIKALAHKLTTTETRVEITTKTGLVQVIHTFHTHDAEVALAKAKIIDMPDLTRLRQRAQMALYVEKTFSILQNGEPIDLRLVGAEIDRGNVLTYQEGKIELPLGEISITAEMMRSFVLNQINNVDVYIDGKVHSLQFRGSDGRKNILA</sequence>
<organism evidence="1 2">
    <name type="scientific">Litorimonas taeanensis</name>
    <dbReference type="NCBI Taxonomy" id="568099"/>
    <lineage>
        <taxon>Bacteria</taxon>
        <taxon>Pseudomonadati</taxon>
        <taxon>Pseudomonadota</taxon>
        <taxon>Alphaproteobacteria</taxon>
        <taxon>Maricaulales</taxon>
        <taxon>Robiginitomaculaceae</taxon>
    </lineage>
</organism>
<evidence type="ECO:0000313" key="1">
    <source>
        <dbReference type="EMBL" id="RKQ71318.1"/>
    </source>
</evidence>
<dbReference type="InterPro" id="IPR046525">
    <property type="entry name" value="DUF6702"/>
</dbReference>
<protein>
    <submittedName>
        <fullName evidence="1">Uncharacterized protein</fullName>
    </submittedName>
</protein>
<proteinExistence type="predicted"/>
<name>A0A420WJY7_9PROT</name>
<comment type="caution">
    <text evidence="1">The sequence shown here is derived from an EMBL/GenBank/DDBJ whole genome shotgun (WGS) entry which is preliminary data.</text>
</comment>
<reference evidence="1 2" key="1">
    <citation type="submission" date="2018-10" db="EMBL/GenBank/DDBJ databases">
        <title>Genomic Encyclopedia of Type Strains, Phase IV (KMG-IV): sequencing the most valuable type-strain genomes for metagenomic binning, comparative biology and taxonomic classification.</title>
        <authorList>
            <person name="Goeker M."/>
        </authorList>
    </citation>
    <scope>NUCLEOTIDE SEQUENCE [LARGE SCALE GENOMIC DNA]</scope>
    <source>
        <strain evidence="1 2">DSM 22008</strain>
    </source>
</reference>
<accession>A0A420WJY7</accession>